<dbReference type="Proteomes" id="UP000027583">
    <property type="component" value="Unassembled WGS sequence"/>
</dbReference>
<dbReference type="RefSeq" id="WP_035444345.1">
    <property type="nucleotide sequence ID" value="NZ_CBLX010000023.1"/>
</dbReference>
<name>A0A060QLG4_9PROT</name>
<dbReference type="EMBL" id="CBLX010000023">
    <property type="protein sequence ID" value="CDG40721.1"/>
    <property type="molecule type" value="Genomic_DNA"/>
</dbReference>
<accession>A0A060QLG4</accession>
<organism evidence="2 3">
    <name type="scientific">Asaia bogorensis</name>
    <dbReference type="NCBI Taxonomy" id="91915"/>
    <lineage>
        <taxon>Bacteria</taxon>
        <taxon>Pseudomonadati</taxon>
        <taxon>Pseudomonadota</taxon>
        <taxon>Alphaproteobacteria</taxon>
        <taxon>Acetobacterales</taxon>
        <taxon>Acetobacteraceae</taxon>
        <taxon>Asaia</taxon>
    </lineage>
</organism>
<evidence type="ECO:0000313" key="3">
    <source>
        <dbReference type="Proteomes" id="UP000027583"/>
    </source>
</evidence>
<reference evidence="2 3" key="2">
    <citation type="journal article" date="2014" name="PLoS ONE">
        <title>Evolution of mitochondria reconstructed from the energy metabolism of living bacteria.</title>
        <authorList>
            <person name="Degli Esposti M."/>
            <person name="Chouaia B."/>
            <person name="Comandatore F."/>
            <person name="Crotti E."/>
            <person name="Sassera D."/>
            <person name="Lievens P.M."/>
            <person name="Daffonchio D."/>
            <person name="Bandi C."/>
        </authorList>
    </citation>
    <scope>NUCLEOTIDE SEQUENCE [LARGE SCALE GENOMIC DNA]</scope>
    <source>
        <strain evidence="2 3">SF2.1</strain>
    </source>
</reference>
<sequence>MASARQNNRVRAVFWLLSLFAVAMRLVAGSPVPAFTLSSDDPQGMLSALEVLCDSTAPASSGGKHHDTVCADDTACLVSAMESHAPLLTALVLASVLAGPGLYRCFWRFPPIRGPPCDGFVTRSAQGPPAIT</sequence>
<keyword evidence="1" id="KW-0472">Membrane</keyword>
<evidence type="ECO:0000313" key="2">
    <source>
        <dbReference type="EMBL" id="CDG40721.1"/>
    </source>
</evidence>
<gene>
    <name evidence="2" type="ORF">ASAP_2676</name>
</gene>
<feature type="transmembrane region" description="Helical" evidence="1">
    <location>
        <begin position="87"/>
        <end position="106"/>
    </location>
</feature>
<keyword evidence="1" id="KW-1133">Transmembrane helix</keyword>
<protein>
    <submittedName>
        <fullName evidence="2">Uncharacterized protein</fullName>
    </submittedName>
</protein>
<evidence type="ECO:0000256" key="1">
    <source>
        <dbReference type="SAM" id="Phobius"/>
    </source>
</evidence>
<proteinExistence type="predicted"/>
<comment type="caution">
    <text evidence="2">The sequence shown here is derived from an EMBL/GenBank/DDBJ whole genome shotgun (WGS) entry which is preliminary data.</text>
</comment>
<reference evidence="2 3" key="1">
    <citation type="journal article" date="2014" name="Genome Biol. Evol.">
        <title>Acetic acid bacteria genomes reveal functional traits for adaptation to life in insect guts.</title>
        <authorList>
            <person name="Chouaia B."/>
            <person name="Gaiarsa S."/>
            <person name="Crotti E."/>
            <person name="Comandatore F."/>
            <person name="Degli Esposti M."/>
            <person name="Ricci I."/>
            <person name="Alma A."/>
            <person name="Favia G."/>
            <person name="Bandi C."/>
            <person name="Daffonchio D."/>
        </authorList>
    </citation>
    <scope>NUCLEOTIDE SEQUENCE [LARGE SCALE GENOMIC DNA]</scope>
    <source>
        <strain evidence="2 3">SF2.1</strain>
    </source>
</reference>
<keyword evidence="1" id="KW-0812">Transmembrane</keyword>
<dbReference type="AlphaFoldDB" id="A0A060QLG4"/>